<gene>
    <name evidence="2" type="ORF">MTR64_05310</name>
</gene>
<feature type="transmembrane region" description="Helical" evidence="1">
    <location>
        <begin position="6"/>
        <end position="23"/>
    </location>
</feature>
<reference evidence="2" key="1">
    <citation type="submission" date="2022-03" db="EMBL/GenBank/DDBJ databases">
        <title>Identification of a novel bacterium isolated from mangrove sediments.</title>
        <authorList>
            <person name="Pan X."/>
        </authorList>
    </citation>
    <scope>NUCLEOTIDE SEQUENCE</scope>
    <source>
        <strain evidence="2">B2580</strain>
    </source>
</reference>
<keyword evidence="1" id="KW-1133">Transmembrane helix</keyword>
<evidence type="ECO:0000256" key="1">
    <source>
        <dbReference type="SAM" id="Phobius"/>
    </source>
</evidence>
<keyword evidence="3" id="KW-1185">Reference proteome</keyword>
<protein>
    <submittedName>
        <fullName evidence="2">Uncharacterized protein</fullName>
    </submittedName>
</protein>
<keyword evidence="1" id="KW-0472">Membrane</keyword>
<feature type="transmembrane region" description="Helical" evidence="1">
    <location>
        <begin position="32"/>
        <end position="51"/>
    </location>
</feature>
<name>A0ABT0AYU8_9SPHN</name>
<proteinExistence type="predicted"/>
<evidence type="ECO:0000313" key="3">
    <source>
        <dbReference type="Proteomes" id="UP001162880"/>
    </source>
</evidence>
<evidence type="ECO:0000313" key="2">
    <source>
        <dbReference type="EMBL" id="MCJ2177972.1"/>
    </source>
</evidence>
<comment type="caution">
    <text evidence="2">The sequence shown here is derived from an EMBL/GenBank/DDBJ whole genome shotgun (WGS) entry which is preliminary data.</text>
</comment>
<organism evidence="2 3">
    <name type="scientific">Novosphingobium album</name>
    <name type="common">ex Hu et al. 2023</name>
    <dbReference type="NCBI Taxonomy" id="2930093"/>
    <lineage>
        <taxon>Bacteria</taxon>
        <taxon>Pseudomonadati</taxon>
        <taxon>Pseudomonadota</taxon>
        <taxon>Alphaproteobacteria</taxon>
        <taxon>Sphingomonadales</taxon>
        <taxon>Sphingomonadaceae</taxon>
        <taxon>Novosphingobium</taxon>
    </lineage>
</organism>
<sequence length="70" mass="7608">MNIALSLLVLTAIALVLGSLVLFRRQGYRKQAMLMLALAVIMAINIAIWTLPTPEGKSLSSEAQKEQAPE</sequence>
<dbReference type="Proteomes" id="UP001162880">
    <property type="component" value="Unassembled WGS sequence"/>
</dbReference>
<keyword evidence="1" id="KW-0812">Transmembrane</keyword>
<accession>A0ABT0AYU8</accession>
<dbReference type="EMBL" id="JALHLE010000005">
    <property type="protein sequence ID" value="MCJ2177972.1"/>
    <property type="molecule type" value="Genomic_DNA"/>
</dbReference>
<dbReference type="RefSeq" id="WP_243991441.1">
    <property type="nucleotide sequence ID" value="NZ_JALHLE010000005.1"/>
</dbReference>